<evidence type="ECO:0000313" key="1">
    <source>
        <dbReference type="EMBL" id="KAK1729422.1"/>
    </source>
</evidence>
<dbReference type="Proteomes" id="UP001244207">
    <property type="component" value="Unassembled WGS sequence"/>
</dbReference>
<keyword evidence="2" id="KW-1185">Reference proteome</keyword>
<comment type="caution">
    <text evidence="1">The sequence shown here is derived from an EMBL/GenBank/DDBJ whole genome shotgun (WGS) entry which is preliminary data.</text>
</comment>
<protein>
    <submittedName>
        <fullName evidence="1">Uncharacterized protein</fullName>
    </submittedName>
</protein>
<organism evidence="1 2">
    <name type="scientific">Glomerella acutata</name>
    <name type="common">Colletotrichum acutatum</name>
    <dbReference type="NCBI Taxonomy" id="27357"/>
    <lineage>
        <taxon>Eukaryota</taxon>
        <taxon>Fungi</taxon>
        <taxon>Dikarya</taxon>
        <taxon>Ascomycota</taxon>
        <taxon>Pezizomycotina</taxon>
        <taxon>Sordariomycetes</taxon>
        <taxon>Hypocreomycetidae</taxon>
        <taxon>Glomerellales</taxon>
        <taxon>Glomerellaceae</taxon>
        <taxon>Colletotrichum</taxon>
        <taxon>Colletotrichum acutatum species complex</taxon>
    </lineage>
</organism>
<dbReference type="AlphaFoldDB" id="A0AAD8XL53"/>
<name>A0AAD8XL53_GLOAC</name>
<sequence>MLWVRMIPCIDISRLSSHTRSIRAYCLSSGLVGHDNSRFLPQFGPLFHVLRHRRRAIWFTLHAVGSRRIRACMLPLSLRLKRPAIGFVLACRRKLSATMLPSSRTWQAFAPSN</sequence>
<gene>
    <name evidence="1" type="ORF">BDZ83DRAFT_31834</name>
</gene>
<dbReference type="RefSeq" id="XP_060369477.1">
    <property type="nucleotide sequence ID" value="XM_060502353.1"/>
</dbReference>
<reference evidence="1" key="1">
    <citation type="submission" date="2021-12" db="EMBL/GenBank/DDBJ databases">
        <title>Comparative genomics, transcriptomics and evolutionary studies reveal genomic signatures of adaptation to plant cell wall in hemibiotrophic fungi.</title>
        <authorList>
            <consortium name="DOE Joint Genome Institute"/>
            <person name="Baroncelli R."/>
            <person name="Diaz J.F."/>
            <person name="Benocci T."/>
            <person name="Peng M."/>
            <person name="Battaglia E."/>
            <person name="Haridas S."/>
            <person name="Andreopoulos W."/>
            <person name="Labutti K."/>
            <person name="Pangilinan J."/>
            <person name="Floch G.L."/>
            <person name="Makela M.R."/>
            <person name="Henrissat B."/>
            <person name="Grigoriev I.V."/>
            <person name="Crouch J.A."/>
            <person name="De Vries R.P."/>
            <person name="Sukno S.A."/>
            <person name="Thon M.R."/>
        </authorList>
    </citation>
    <scope>NUCLEOTIDE SEQUENCE</scope>
    <source>
        <strain evidence="1">CBS 112980</strain>
    </source>
</reference>
<evidence type="ECO:0000313" key="2">
    <source>
        <dbReference type="Proteomes" id="UP001244207"/>
    </source>
</evidence>
<proteinExistence type="predicted"/>
<dbReference type="EMBL" id="JAHMHS010000011">
    <property type="protein sequence ID" value="KAK1729422.1"/>
    <property type="molecule type" value="Genomic_DNA"/>
</dbReference>
<dbReference type="GeneID" id="85386252"/>
<accession>A0AAD8XL53</accession>